<dbReference type="EMBL" id="JBBXMP010000139">
    <property type="protein sequence ID" value="KAL0061338.1"/>
    <property type="molecule type" value="Genomic_DNA"/>
</dbReference>
<feature type="compositionally biased region" description="Basic and acidic residues" evidence="1">
    <location>
        <begin position="454"/>
        <end position="502"/>
    </location>
</feature>
<feature type="compositionally biased region" description="Polar residues" evidence="1">
    <location>
        <begin position="583"/>
        <end position="598"/>
    </location>
</feature>
<feature type="compositionally biased region" description="Polar residues" evidence="1">
    <location>
        <begin position="302"/>
        <end position="315"/>
    </location>
</feature>
<sequence length="654" mass="73895">MLIMVLEHMSALLETEFGGVPIRLVAHGGACMLLHPGLYNLAMRKAAYHSKRGENVPMRKTTRDVDYIRRSFIAEYAGQHKIMDADIRMQKCIRTTALRFGLGADWMNADADVALPMSTSSSGTPYDPIYHASLQPFNVKLYTVFTSSNKKLTIINVTPAWAVALKLIRYAKWDPGDISLLLIVGLRAEPIQYLDSTQGLKGRGASLQNDSQSSDYYPGVRVYLDSLSGSHVNRIIHRVGNGTNLAKVHWTAQVVKSWIHKDCSAMGYERWDPTRLADMYKKIEHAVNMVTSIGTHLPPTPEQSSHSTNSGTPSHASRLGSPPVKADEHPSLFIPPDPTTSYSSLRPLGPSHSLDSTSRTWESMHKVAEDSQSRSSGSRKKKEKKKDSHQSHRSTGGGIDSVWQLQSLGNALALPDTTNHQIRRIRSVEFDVPTPYPFIPGDLTSRPTPKNRQNTRERHQPDKHADRKRERQRRDRERDLDRRSKSERRDAFLEYSTPDKDPLPSVSYLDESDLDTSDTEEEDSDRPLEYVPMPKPPAEVYTAEWEEERKRQEARWAEKHLMRSAVTSKENQATEDKQHSYDGSRSQRQPNMNSQSLPPRNHDLMMSIYSPPRTPNPPVPAQAASPPFQDGYRRRKTTETLRPHNSSWTLGLSA</sequence>
<proteinExistence type="predicted"/>
<evidence type="ECO:0000256" key="1">
    <source>
        <dbReference type="SAM" id="MobiDB-lite"/>
    </source>
</evidence>
<feature type="region of interest" description="Disordered" evidence="1">
    <location>
        <begin position="432"/>
        <end position="654"/>
    </location>
</feature>
<keyword evidence="3" id="KW-1185">Reference proteome</keyword>
<feature type="compositionally biased region" description="Basic and acidic residues" evidence="1">
    <location>
        <begin position="547"/>
        <end position="561"/>
    </location>
</feature>
<reference evidence="2 3" key="1">
    <citation type="submission" date="2024-05" db="EMBL/GenBank/DDBJ databases">
        <title>A draft genome resource for the thread blight pathogen Marasmius tenuissimus strain MS-2.</title>
        <authorList>
            <person name="Yulfo-Soto G.E."/>
            <person name="Baruah I.K."/>
            <person name="Amoako-Attah I."/>
            <person name="Bukari Y."/>
            <person name="Meinhardt L.W."/>
            <person name="Bailey B.A."/>
            <person name="Cohen S.P."/>
        </authorList>
    </citation>
    <scope>NUCLEOTIDE SEQUENCE [LARGE SCALE GENOMIC DNA]</scope>
    <source>
        <strain evidence="2 3">MS-2</strain>
    </source>
</reference>
<comment type="caution">
    <text evidence="2">The sequence shown here is derived from an EMBL/GenBank/DDBJ whole genome shotgun (WGS) entry which is preliminary data.</text>
</comment>
<feature type="compositionally biased region" description="Basic and acidic residues" evidence="1">
    <location>
        <begin position="362"/>
        <end position="372"/>
    </location>
</feature>
<feature type="compositionally biased region" description="Acidic residues" evidence="1">
    <location>
        <begin position="510"/>
        <end position="524"/>
    </location>
</feature>
<feature type="region of interest" description="Disordered" evidence="1">
    <location>
        <begin position="293"/>
        <end position="400"/>
    </location>
</feature>
<organism evidence="2 3">
    <name type="scientific">Marasmius tenuissimus</name>
    <dbReference type="NCBI Taxonomy" id="585030"/>
    <lineage>
        <taxon>Eukaryota</taxon>
        <taxon>Fungi</taxon>
        <taxon>Dikarya</taxon>
        <taxon>Basidiomycota</taxon>
        <taxon>Agaricomycotina</taxon>
        <taxon>Agaricomycetes</taxon>
        <taxon>Agaricomycetidae</taxon>
        <taxon>Agaricales</taxon>
        <taxon>Marasmiineae</taxon>
        <taxon>Marasmiaceae</taxon>
        <taxon>Marasmius</taxon>
    </lineage>
</organism>
<evidence type="ECO:0000313" key="2">
    <source>
        <dbReference type="EMBL" id="KAL0061338.1"/>
    </source>
</evidence>
<dbReference type="Proteomes" id="UP001437256">
    <property type="component" value="Unassembled WGS sequence"/>
</dbReference>
<gene>
    <name evidence="2" type="ORF">AAF712_011855</name>
</gene>
<evidence type="ECO:0000313" key="3">
    <source>
        <dbReference type="Proteomes" id="UP001437256"/>
    </source>
</evidence>
<feature type="compositionally biased region" description="Polar residues" evidence="1">
    <location>
        <begin position="643"/>
        <end position="654"/>
    </location>
</feature>
<name>A0ABR2ZKU2_9AGAR</name>
<accession>A0ABR2ZKU2</accession>
<protein>
    <submittedName>
        <fullName evidence="2">Uncharacterized protein</fullName>
    </submittedName>
</protein>
<feature type="compositionally biased region" description="Basic and acidic residues" evidence="1">
    <location>
        <begin position="572"/>
        <end position="582"/>
    </location>
</feature>